<organism evidence="1 2">
    <name type="scientific">Thalassospira xiamenensis</name>
    <dbReference type="NCBI Taxonomy" id="220697"/>
    <lineage>
        <taxon>Bacteria</taxon>
        <taxon>Pseudomonadati</taxon>
        <taxon>Pseudomonadota</taxon>
        <taxon>Alphaproteobacteria</taxon>
        <taxon>Rhodospirillales</taxon>
        <taxon>Thalassospiraceae</taxon>
        <taxon>Thalassospira</taxon>
    </lineage>
</organism>
<comment type="caution">
    <text evidence="1">The sequence shown here is derived from an EMBL/GenBank/DDBJ whole genome shotgun (WGS) entry which is preliminary data.</text>
</comment>
<evidence type="ECO:0000313" key="1">
    <source>
        <dbReference type="EMBL" id="KZD04022.1"/>
    </source>
</evidence>
<reference evidence="1 2" key="1">
    <citation type="submission" date="2015-12" db="EMBL/GenBank/DDBJ databases">
        <title>Genome sequence of Thalassospira xiamenensis MCCC 1A03005.</title>
        <authorList>
            <person name="Lu L."/>
            <person name="Lai Q."/>
            <person name="Shao Z."/>
            <person name="Qian P."/>
        </authorList>
    </citation>
    <scope>NUCLEOTIDE SEQUENCE [LARGE SCALE GENOMIC DNA]</scope>
    <source>
        <strain evidence="1 2">MCCC 1A03005</strain>
    </source>
</reference>
<protein>
    <submittedName>
        <fullName evidence="1">Uncharacterized protein</fullName>
    </submittedName>
</protein>
<sequence length="141" mass="14293">MLSFRTDTKKGQRQKHCPFCMVRAMDRPGYLAAQGFAAHGLAAQGLAAAQGFAAQGLAAHGLQGLTTFLAAHGFAAQGFAAQGLAAQGLAVHVATSAVGVGSGAAIAIGAAMTRPAPTAIAGIRADWEKKLDFLDIDCLTD</sequence>
<dbReference type="EMBL" id="LPXL01000020">
    <property type="protein sequence ID" value="KZD04022.1"/>
    <property type="molecule type" value="Genomic_DNA"/>
</dbReference>
<dbReference type="Proteomes" id="UP000076167">
    <property type="component" value="Unassembled WGS sequence"/>
</dbReference>
<gene>
    <name evidence="1" type="ORF">AUP40_16530</name>
</gene>
<accession>A0ABR5Y4F9</accession>
<name>A0ABR5Y4F9_9PROT</name>
<proteinExistence type="predicted"/>
<evidence type="ECO:0000313" key="2">
    <source>
        <dbReference type="Proteomes" id="UP000076167"/>
    </source>
</evidence>
<keyword evidence="2" id="KW-1185">Reference proteome</keyword>